<accession>A0AAR5P4L8</accession>
<proteinExistence type="predicted"/>
<dbReference type="Pfam" id="PF10265">
    <property type="entry name" value="Miga"/>
    <property type="match status" value="1"/>
</dbReference>
<reference evidence="2" key="2">
    <citation type="submission" date="2024-08" db="UniProtKB">
        <authorList>
            <consortium name="EnsemblMetazoa"/>
        </authorList>
    </citation>
    <scope>IDENTIFICATION</scope>
</reference>
<keyword evidence="1" id="KW-0472">Membrane</keyword>
<evidence type="ECO:0000256" key="1">
    <source>
        <dbReference type="SAM" id="Phobius"/>
    </source>
</evidence>
<dbReference type="GO" id="GO:0008053">
    <property type="term" value="P:mitochondrial fusion"/>
    <property type="evidence" value="ECO:0007669"/>
    <property type="project" value="InterPro"/>
</dbReference>
<dbReference type="EnsemblMetazoa" id="XM_019900504.1">
    <property type="protein sequence ID" value="XP_019756063.1"/>
    <property type="gene ID" value="LOC109534737"/>
</dbReference>
<organism evidence="2 3">
    <name type="scientific">Dendroctonus ponderosae</name>
    <name type="common">Mountain pine beetle</name>
    <dbReference type="NCBI Taxonomy" id="77166"/>
    <lineage>
        <taxon>Eukaryota</taxon>
        <taxon>Metazoa</taxon>
        <taxon>Ecdysozoa</taxon>
        <taxon>Arthropoda</taxon>
        <taxon>Hexapoda</taxon>
        <taxon>Insecta</taxon>
        <taxon>Pterygota</taxon>
        <taxon>Neoptera</taxon>
        <taxon>Endopterygota</taxon>
        <taxon>Coleoptera</taxon>
        <taxon>Polyphaga</taxon>
        <taxon>Cucujiformia</taxon>
        <taxon>Curculionidae</taxon>
        <taxon>Scolytinae</taxon>
        <taxon>Dendroctonus</taxon>
    </lineage>
</organism>
<evidence type="ECO:0000313" key="2">
    <source>
        <dbReference type="EnsemblMetazoa" id="XP_019756063.1"/>
    </source>
</evidence>
<sequence length="187" mass="20077">MSLLPHLGPAGDYLKQLRQLVPFRISLSTTQKVALISMGAGIIVVGSLARFLRRRKHVIDPAKLRRNNFSSKRSRASGVRSPNVDIGSIASSGRRSGPYSIIYGERYSRQGSAIVSTSEKASVVSGSVTSGSVTIGAVEDGGGDVELTPQQLGVMGKQWFLSSFVPNIRVSPTKCLQMQWGAGFNRV</sequence>
<keyword evidence="1" id="KW-0812">Transmembrane</keyword>
<keyword evidence="3" id="KW-1185">Reference proteome</keyword>
<keyword evidence="1" id="KW-1133">Transmembrane helix</keyword>
<dbReference type="AlphaFoldDB" id="A0AAR5P4L8"/>
<dbReference type="Proteomes" id="UP000019118">
    <property type="component" value="Unassembled WGS sequence"/>
</dbReference>
<evidence type="ECO:0000313" key="3">
    <source>
        <dbReference type="Proteomes" id="UP000019118"/>
    </source>
</evidence>
<feature type="transmembrane region" description="Helical" evidence="1">
    <location>
        <begin position="33"/>
        <end position="52"/>
    </location>
</feature>
<name>A0AAR5P4L8_DENPD</name>
<dbReference type="InterPro" id="IPR019392">
    <property type="entry name" value="Miga"/>
</dbReference>
<protein>
    <submittedName>
        <fullName evidence="2">Uncharacterized protein</fullName>
    </submittedName>
</protein>
<reference evidence="3" key="1">
    <citation type="journal article" date="2013" name="Genome Biol.">
        <title>Draft genome of the mountain pine beetle, Dendroctonus ponderosae Hopkins, a major forest pest.</title>
        <authorList>
            <person name="Keeling C.I."/>
            <person name="Yuen M.M."/>
            <person name="Liao N.Y."/>
            <person name="Docking T.R."/>
            <person name="Chan S.K."/>
            <person name="Taylor G.A."/>
            <person name="Palmquist D.L."/>
            <person name="Jackman S.D."/>
            <person name="Nguyen A."/>
            <person name="Li M."/>
            <person name="Henderson H."/>
            <person name="Janes J.K."/>
            <person name="Zhao Y."/>
            <person name="Pandoh P."/>
            <person name="Moore R."/>
            <person name="Sperling F.A."/>
            <person name="Huber D.P."/>
            <person name="Birol I."/>
            <person name="Jones S.J."/>
            <person name="Bohlmann J."/>
        </authorList>
    </citation>
    <scope>NUCLEOTIDE SEQUENCE</scope>
</reference>